<dbReference type="PANTHER" id="PTHR46991:SF11">
    <property type="entry name" value="SMALL HEAT SHOCK PROTEIN HSPF"/>
    <property type="match status" value="1"/>
</dbReference>
<evidence type="ECO:0000256" key="4">
    <source>
        <dbReference type="RuleBase" id="RU003616"/>
    </source>
</evidence>
<dbReference type="Gene3D" id="2.60.40.790">
    <property type="match status" value="1"/>
</dbReference>
<evidence type="ECO:0000259" key="5">
    <source>
        <dbReference type="PROSITE" id="PS01031"/>
    </source>
</evidence>
<dbReference type="CDD" id="cd06464">
    <property type="entry name" value="ACD_sHsps-like"/>
    <property type="match status" value="1"/>
</dbReference>
<dbReference type="AlphaFoldDB" id="A0A251SWA1"/>
<dbReference type="SUPFAM" id="SSF49764">
    <property type="entry name" value="HSP20-like chaperones"/>
    <property type="match status" value="1"/>
</dbReference>
<dbReference type="OMA" id="MMKEDER"/>
<accession>A0A251SWA1</accession>
<keyword evidence="1" id="KW-0809">Transit peptide</keyword>
<gene>
    <name evidence="7" type="ORF">HannXRQ_Chr13g0418041</name>
    <name evidence="6" type="ORF">HanXRQr2_Chr13g0606281</name>
</gene>
<keyword evidence="2 6" id="KW-0346">Stress response</keyword>
<dbReference type="InParanoid" id="A0A251SWA1"/>
<dbReference type="PANTHER" id="PTHR46991">
    <property type="entry name" value="23.5 KDA HEAT SHOCK PROTEIN, MITOCHONDRIAL"/>
    <property type="match status" value="1"/>
</dbReference>
<proteinExistence type="inferred from homology"/>
<dbReference type="InterPro" id="IPR008978">
    <property type="entry name" value="HSP20-like_chaperone"/>
</dbReference>
<name>A0A251SWA1_HELAN</name>
<keyword evidence="8" id="KW-1185">Reference proteome</keyword>
<evidence type="ECO:0000313" key="8">
    <source>
        <dbReference type="Proteomes" id="UP000215914"/>
    </source>
</evidence>
<evidence type="ECO:0000313" key="7">
    <source>
        <dbReference type="EMBL" id="OTG02889.1"/>
    </source>
</evidence>
<feature type="domain" description="SHSP" evidence="5">
    <location>
        <begin position="76"/>
        <end position="185"/>
    </location>
</feature>
<comment type="similarity">
    <text evidence="3 4">Belongs to the small heat shock protein (HSP20) family.</text>
</comment>
<evidence type="ECO:0000256" key="3">
    <source>
        <dbReference type="PROSITE-ProRule" id="PRU00285"/>
    </source>
</evidence>
<sequence>MATYRLLTTRATATTLFSNRFLPVRSVSAAISTRRSFNTHCDHANVYDSDFLSDLFDRVKPVRSMSQIYNMAESGGGELGERKGWGAKENGEYLSLRFDMPGLDKDNVKILVEQDTLIIKAESENESEDEEEEELPHAYFGRLNLPVDLYKLKEIQAEMKNGVLKVLVPKVKPEERNDVWEVEVK</sequence>
<dbReference type="Gramene" id="mRNA:HanXRQr2_Chr13g0606281">
    <property type="protein sequence ID" value="mRNA:HanXRQr2_Chr13g0606281"/>
    <property type="gene ID" value="HanXRQr2_Chr13g0606281"/>
</dbReference>
<evidence type="ECO:0000313" key="6">
    <source>
        <dbReference type="EMBL" id="KAF5774922.1"/>
    </source>
</evidence>
<dbReference type="Pfam" id="PF00011">
    <property type="entry name" value="HSP20"/>
    <property type="match status" value="1"/>
</dbReference>
<dbReference type="InterPro" id="IPR044656">
    <property type="entry name" value="HSP14.7/HSP23.5/HSP23.6-like"/>
</dbReference>
<dbReference type="EMBL" id="CM007902">
    <property type="protein sequence ID" value="OTG02889.1"/>
    <property type="molecule type" value="Genomic_DNA"/>
</dbReference>
<dbReference type="OrthoDB" id="1431247at2759"/>
<reference evidence="6" key="3">
    <citation type="submission" date="2020-06" db="EMBL/GenBank/DDBJ databases">
        <title>Helianthus annuus Genome sequencing and assembly Release 2.</title>
        <authorList>
            <person name="Gouzy J."/>
            <person name="Langlade N."/>
            <person name="Munos S."/>
        </authorList>
    </citation>
    <scope>NUCLEOTIDE SEQUENCE</scope>
    <source>
        <tissue evidence="6">Leaves</tissue>
    </source>
</reference>
<dbReference type="STRING" id="4232.A0A251SWA1"/>
<evidence type="ECO:0000256" key="2">
    <source>
        <dbReference type="ARBA" id="ARBA00023016"/>
    </source>
</evidence>
<reference evidence="7" key="2">
    <citation type="submission" date="2017-02" db="EMBL/GenBank/DDBJ databases">
        <title>Sunflower complete genome.</title>
        <authorList>
            <person name="Langlade N."/>
            <person name="Munos S."/>
        </authorList>
    </citation>
    <scope>NUCLEOTIDE SEQUENCE [LARGE SCALE GENOMIC DNA]</scope>
    <source>
        <tissue evidence="7">Leaves</tissue>
    </source>
</reference>
<dbReference type="EMBL" id="MNCJ02000328">
    <property type="protein sequence ID" value="KAF5774922.1"/>
    <property type="molecule type" value="Genomic_DNA"/>
</dbReference>
<dbReference type="Proteomes" id="UP000215914">
    <property type="component" value="Chromosome 13"/>
</dbReference>
<protein>
    <submittedName>
        <fullName evidence="7">Putative HSP20-like chaperone</fullName>
    </submittedName>
    <submittedName>
        <fullName evidence="6">Small heat shock protein HSP20</fullName>
    </submittedName>
</protein>
<dbReference type="InterPro" id="IPR002068">
    <property type="entry name" value="A-crystallin/Hsp20_dom"/>
</dbReference>
<evidence type="ECO:0000256" key="1">
    <source>
        <dbReference type="ARBA" id="ARBA00022946"/>
    </source>
</evidence>
<dbReference type="PROSITE" id="PS01031">
    <property type="entry name" value="SHSP"/>
    <property type="match status" value="1"/>
</dbReference>
<reference evidence="6 8" key="1">
    <citation type="journal article" date="2017" name="Nature">
        <title>The sunflower genome provides insights into oil metabolism, flowering and Asterid evolution.</title>
        <authorList>
            <person name="Badouin H."/>
            <person name="Gouzy J."/>
            <person name="Grassa C.J."/>
            <person name="Murat F."/>
            <person name="Staton S.E."/>
            <person name="Cottret L."/>
            <person name="Lelandais-Briere C."/>
            <person name="Owens G.L."/>
            <person name="Carrere S."/>
            <person name="Mayjonade B."/>
            <person name="Legrand L."/>
            <person name="Gill N."/>
            <person name="Kane N.C."/>
            <person name="Bowers J.E."/>
            <person name="Hubner S."/>
            <person name="Bellec A."/>
            <person name="Berard A."/>
            <person name="Berges H."/>
            <person name="Blanchet N."/>
            <person name="Boniface M.C."/>
            <person name="Brunel D."/>
            <person name="Catrice O."/>
            <person name="Chaidir N."/>
            <person name="Claudel C."/>
            <person name="Donnadieu C."/>
            <person name="Faraut T."/>
            <person name="Fievet G."/>
            <person name="Helmstetter N."/>
            <person name="King M."/>
            <person name="Knapp S.J."/>
            <person name="Lai Z."/>
            <person name="Le Paslier M.C."/>
            <person name="Lippi Y."/>
            <person name="Lorenzon L."/>
            <person name="Mandel J.R."/>
            <person name="Marage G."/>
            <person name="Marchand G."/>
            <person name="Marquand E."/>
            <person name="Bret-Mestries E."/>
            <person name="Morien E."/>
            <person name="Nambeesan S."/>
            <person name="Nguyen T."/>
            <person name="Pegot-Espagnet P."/>
            <person name="Pouilly N."/>
            <person name="Raftis F."/>
            <person name="Sallet E."/>
            <person name="Schiex T."/>
            <person name="Thomas J."/>
            <person name="Vandecasteele C."/>
            <person name="Vares D."/>
            <person name="Vear F."/>
            <person name="Vautrin S."/>
            <person name="Crespi M."/>
            <person name="Mangin B."/>
            <person name="Burke J.M."/>
            <person name="Salse J."/>
            <person name="Munos S."/>
            <person name="Vincourt P."/>
            <person name="Rieseberg L.H."/>
            <person name="Langlade N.B."/>
        </authorList>
    </citation>
    <scope>NUCLEOTIDE SEQUENCE [LARGE SCALE GENOMIC DNA]</scope>
    <source>
        <strain evidence="8">cv. SF193</strain>
        <tissue evidence="6">Leaves</tissue>
    </source>
</reference>
<organism evidence="7 8">
    <name type="scientific">Helianthus annuus</name>
    <name type="common">Common sunflower</name>
    <dbReference type="NCBI Taxonomy" id="4232"/>
    <lineage>
        <taxon>Eukaryota</taxon>
        <taxon>Viridiplantae</taxon>
        <taxon>Streptophyta</taxon>
        <taxon>Embryophyta</taxon>
        <taxon>Tracheophyta</taxon>
        <taxon>Spermatophyta</taxon>
        <taxon>Magnoliopsida</taxon>
        <taxon>eudicotyledons</taxon>
        <taxon>Gunneridae</taxon>
        <taxon>Pentapetalae</taxon>
        <taxon>asterids</taxon>
        <taxon>campanulids</taxon>
        <taxon>Asterales</taxon>
        <taxon>Asteraceae</taxon>
        <taxon>Asteroideae</taxon>
        <taxon>Heliantheae alliance</taxon>
        <taxon>Heliantheae</taxon>
        <taxon>Helianthus</taxon>
    </lineage>
</organism>